<dbReference type="GO" id="GO:0006260">
    <property type="term" value="P:DNA replication"/>
    <property type="evidence" value="ECO:0007669"/>
    <property type="project" value="InterPro"/>
</dbReference>
<evidence type="ECO:0000313" key="2">
    <source>
        <dbReference type="EMBL" id="RGD86916.1"/>
    </source>
</evidence>
<dbReference type="PANTHER" id="PTHR30153:SF2">
    <property type="entry name" value="REPLICATIVE DNA HELICASE"/>
    <property type="match status" value="1"/>
</dbReference>
<dbReference type="PANTHER" id="PTHR30153">
    <property type="entry name" value="REPLICATIVE DNA HELICASE DNAB"/>
    <property type="match status" value="1"/>
</dbReference>
<dbReference type="PROSITE" id="PS51199">
    <property type="entry name" value="SF4_HELICASE"/>
    <property type="match status" value="1"/>
</dbReference>
<gene>
    <name evidence="2" type="ORF">DXB93_01760</name>
</gene>
<dbReference type="Proteomes" id="UP000261032">
    <property type="component" value="Unassembled WGS sequence"/>
</dbReference>
<evidence type="ECO:0000313" key="3">
    <source>
        <dbReference type="Proteomes" id="UP000261032"/>
    </source>
</evidence>
<dbReference type="GO" id="GO:0005524">
    <property type="term" value="F:ATP binding"/>
    <property type="evidence" value="ECO:0007669"/>
    <property type="project" value="InterPro"/>
</dbReference>
<dbReference type="AlphaFoldDB" id="A0A3E3EGD8"/>
<proteinExistence type="predicted"/>
<dbReference type="InterPro" id="IPR027417">
    <property type="entry name" value="P-loop_NTPase"/>
</dbReference>
<protein>
    <recommendedName>
        <fullName evidence="1">SF4 helicase domain-containing protein</fullName>
    </recommendedName>
</protein>
<dbReference type="SUPFAM" id="SSF52540">
    <property type="entry name" value="P-loop containing nucleoside triphosphate hydrolases"/>
    <property type="match status" value="1"/>
</dbReference>
<comment type="caution">
    <text evidence="2">The sequence shown here is derived from an EMBL/GenBank/DDBJ whole genome shotgun (WGS) entry which is preliminary data.</text>
</comment>
<evidence type="ECO:0000259" key="1">
    <source>
        <dbReference type="PROSITE" id="PS51199"/>
    </source>
</evidence>
<organism evidence="2 3">
    <name type="scientific">Thomasclavelia ramosa</name>
    <dbReference type="NCBI Taxonomy" id="1547"/>
    <lineage>
        <taxon>Bacteria</taxon>
        <taxon>Bacillati</taxon>
        <taxon>Bacillota</taxon>
        <taxon>Erysipelotrichia</taxon>
        <taxon>Erysipelotrichales</taxon>
        <taxon>Coprobacillaceae</taxon>
        <taxon>Thomasclavelia</taxon>
    </lineage>
</organism>
<dbReference type="InterPro" id="IPR007694">
    <property type="entry name" value="DNA_helicase_DnaB-like_C"/>
</dbReference>
<sequence>MNNYQDDLIGMFLVKPQLLDLTILKPSYFDKKHRDIFTAIKKSYKENKTIILEDILAVKGIDVDLVIACSTSTATTALFEQYQDYAVKEYKKKALLATAKKLQNDEITIDEFYKDTNNFASLGSYSSTRLTKELLKGSITKHKNNIKFTRFTILEKKLNLKENDFVILAGATGVGKSGIAINLLDDLSRNYPCVYFNFEMVEEELYQRLISINSKLNQKMLEQYETLPQKNMNVVNDAIDDISKRHIDIINHSSTLDKLRSFIMSYKSDKHFIVFVDHVGLIGVRAKSSYEKMTEVAKELRKMSLDNNCTIIGLCQLNREATKNAKQPNLSMLRDSGELEQSASKVIFVWRNEKDCAEDYYLVIEKNRSGPKSIIPIGYNKENQIAYELSNKRDLRT</sequence>
<dbReference type="Pfam" id="PF03796">
    <property type="entry name" value="DnaB_C"/>
    <property type="match status" value="1"/>
</dbReference>
<feature type="domain" description="SF4 helicase" evidence="1">
    <location>
        <begin position="140"/>
        <end position="393"/>
    </location>
</feature>
<reference evidence="2 3" key="1">
    <citation type="submission" date="2018-08" db="EMBL/GenBank/DDBJ databases">
        <title>A genome reference for cultivated species of the human gut microbiota.</title>
        <authorList>
            <person name="Zou Y."/>
            <person name="Xue W."/>
            <person name="Luo G."/>
        </authorList>
    </citation>
    <scope>NUCLEOTIDE SEQUENCE [LARGE SCALE GENOMIC DNA]</scope>
    <source>
        <strain evidence="2 3">OM06-4</strain>
    </source>
</reference>
<accession>A0A3E3EGD8</accession>
<dbReference type="Gene3D" id="3.40.50.300">
    <property type="entry name" value="P-loop containing nucleotide triphosphate hydrolases"/>
    <property type="match status" value="1"/>
</dbReference>
<dbReference type="GO" id="GO:0003678">
    <property type="term" value="F:DNA helicase activity"/>
    <property type="evidence" value="ECO:0007669"/>
    <property type="project" value="InterPro"/>
</dbReference>
<dbReference type="GO" id="GO:0005829">
    <property type="term" value="C:cytosol"/>
    <property type="evidence" value="ECO:0007669"/>
    <property type="project" value="TreeGrafter"/>
</dbReference>
<dbReference type="RefSeq" id="WP_117580268.1">
    <property type="nucleotide sequence ID" value="NZ_QUSL01000002.1"/>
</dbReference>
<dbReference type="EMBL" id="QUSL01000002">
    <property type="protein sequence ID" value="RGD86916.1"/>
    <property type="molecule type" value="Genomic_DNA"/>
</dbReference>
<name>A0A3E3EGD8_9FIRM</name>